<accession>A0A7J6WWE5</accession>
<dbReference type="GO" id="GO:0005576">
    <property type="term" value="C:extracellular region"/>
    <property type="evidence" value="ECO:0007669"/>
    <property type="project" value="UniProtKB-SubCell"/>
</dbReference>
<dbReference type="AlphaFoldDB" id="A0A7J6WWE5"/>
<reference evidence="7 8" key="1">
    <citation type="submission" date="2020-06" db="EMBL/GenBank/DDBJ databases">
        <title>Transcriptomic and genomic resources for Thalictrum thalictroides and T. hernandezii: Facilitating candidate gene discovery in an emerging model plant lineage.</title>
        <authorList>
            <person name="Arias T."/>
            <person name="Riano-Pachon D.M."/>
            <person name="Di Stilio V.S."/>
        </authorList>
    </citation>
    <scope>NUCLEOTIDE SEQUENCE [LARGE SCALE GENOMIC DNA]</scope>
    <source>
        <strain evidence="8">cv. WT478/WT964</strain>
        <tissue evidence="7">Leaves</tissue>
    </source>
</reference>
<sequence>MQWVDDELEHVMRKSFDVYDGSKERFGCDQCVWYARQDGIYHQKSLFGENFEFVYGWEIENWYCDRGLAWDGVGPAWLPVCSSSWRDRKGYWTSERSPKVVSSRHSKQVLDEHKRPDGPDRVQRKRMTLGLRDSSRESQLRSESGGLCR</sequence>
<evidence type="ECO:0000313" key="7">
    <source>
        <dbReference type="EMBL" id="KAF5201739.1"/>
    </source>
</evidence>
<feature type="non-terminal residue" evidence="7">
    <location>
        <position position="1"/>
    </location>
</feature>
<gene>
    <name evidence="7" type="ORF">FRX31_008674</name>
</gene>
<comment type="caution">
    <text evidence="7">The sequence shown here is derived from an EMBL/GenBank/DDBJ whole genome shotgun (WGS) entry which is preliminary data.</text>
</comment>
<dbReference type="Proteomes" id="UP000554482">
    <property type="component" value="Unassembled WGS sequence"/>
</dbReference>
<feature type="compositionally biased region" description="Basic and acidic residues" evidence="6">
    <location>
        <begin position="108"/>
        <end position="122"/>
    </location>
</feature>
<name>A0A7J6WWE5_THATH</name>
<evidence type="ECO:0000256" key="2">
    <source>
        <dbReference type="ARBA" id="ARBA00005581"/>
    </source>
</evidence>
<keyword evidence="8" id="KW-1185">Reference proteome</keyword>
<evidence type="ECO:0000256" key="4">
    <source>
        <dbReference type="ARBA" id="ARBA00022525"/>
    </source>
</evidence>
<evidence type="ECO:0000256" key="5">
    <source>
        <dbReference type="ARBA" id="ARBA00022729"/>
    </source>
</evidence>
<evidence type="ECO:0000256" key="1">
    <source>
        <dbReference type="ARBA" id="ARBA00004613"/>
    </source>
</evidence>
<keyword evidence="5" id="KW-0732">Signal</keyword>
<keyword evidence="3" id="KW-0713">Self-incompatibility</keyword>
<dbReference type="EMBL" id="JABWDY010008993">
    <property type="protein sequence ID" value="KAF5201739.1"/>
    <property type="molecule type" value="Genomic_DNA"/>
</dbReference>
<protein>
    <submittedName>
        <fullName evidence="7">Uncharacterized protein</fullName>
    </submittedName>
</protein>
<comment type="similarity">
    <text evidence="2">Belongs to the plant self-incompatibility (S1) protein family.</text>
</comment>
<evidence type="ECO:0000313" key="8">
    <source>
        <dbReference type="Proteomes" id="UP000554482"/>
    </source>
</evidence>
<comment type="subcellular location">
    <subcellularLocation>
        <location evidence="1">Secreted</location>
    </subcellularLocation>
</comment>
<dbReference type="Pfam" id="PF05938">
    <property type="entry name" value="Self-incomp_S1"/>
    <property type="match status" value="1"/>
</dbReference>
<feature type="region of interest" description="Disordered" evidence="6">
    <location>
        <begin position="99"/>
        <end position="124"/>
    </location>
</feature>
<keyword evidence="4" id="KW-0964">Secreted</keyword>
<dbReference type="InterPro" id="IPR010264">
    <property type="entry name" value="Self-incomp_S1"/>
</dbReference>
<organism evidence="7 8">
    <name type="scientific">Thalictrum thalictroides</name>
    <name type="common">Rue-anemone</name>
    <name type="synonym">Anemone thalictroides</name>
    <dbReference type="NCBI Taxonomy" id="46969"/>
    <lineage>
        <taxon>Eukaryota</taxon>
        <taxon>Viridiplantae</taxon>
        <taxon>Streptophyta</taxon>
        <taxon>Embryophyta</taxon>
        <taxon>Tracheophyta</taxon>
        <taxon>Spermatophyta</taxon>
        <taxon>Magnoliopsida</taxon>
        <taxon>Ranunculales</taxon>
        <taxon>Ranunculaceae</taxon>
        <taxon>Thalictroideae</taxon>
        <taxon>Thalictrum</taxon>
    </lineage>
</organism>
<dbReference type="OrthoDB" id="1289429at2759"/>
<evidence type="ECO:0000256" key="6">
    <source>
        <dbReference type="SAM" id="MobiDB-lite"/>
    </source>
</evidence>
<proteinExistence type="inferred from homology"/>
<dbReference type="GO" id="GO:0060320">
    <property type="term" value="P:rejection of self pollen"/>
    <property type="evidence" value="ECO:0007669"/>
    <property type="project" value="UniProtKB-KW"/>
</dbReference>
<evidence type="ECO:0000256" key="3">
    <source>
        <dbReference type="ARBA" id="ARBA00022471"/>
    </source>
</evidence>